<evidence type="ECO:0000256" key="1">
    <source>
        <dbReference type="ARBA" id="ARBA00023015"/>
    </source>
</evidence>
<keyword evidence="3" id="KW-0804">Transcription</keyword>
<keyword evidence="7" id="KW-1185">Reference proteome</keyword>
<feature type="DNA-binding region" description="H-T-H motif" evidence="4">
    <location>
        <begin position="56"/>
        <end position="75"/>
    </location>
</feature>
<gene>
    <name evidence="6" type="ORF">PQR63_20645</name>
</gene>
<evidence type="ECO:0000313" key="7">
    <source>
        <dbReference type="Proteomes" id="UP001629214"/>
    </source>
</evidence>
<comment type="caution">
    <text evidence="6">The sequence shown here is derived from an EMBL/GenBank/DDBJ whole genome shotgun (WGS) entry which is preliminary data.</text>
</comment>
<sequence length="253" mass="28093">MSKAMTTANAKLVAKTEIPSAGRQRLSREQSREQTRQRLLEASHAVFVQKGFTLASVEDITAAAGYTRGAFYSNFGDKTELFFELLRRESADIDLEFHRLFQSPVIDPTALMEKISGYYSTLYRDDMCSQLWMEAKIVAMRDEKFRATLSIFLRERHQQIAEFVEIFARLTNTPSIAPAHQIAIGLMALCEGVCFAHRCDPERINDKTAEAVLSLFLKATIAMPHASAAMAAAVAPASAKKAKAPAVAKKKTK</sequence>
<dbReference type="EMBL" id="JAQQFR010000015">
    <property type="protein sequence ID" value="MFL9880819.1"/>
    <property type="molecule type" value="Genomic_DNA"/>
</dbReference>
<dbReference type="PANTHER" id="PTHR47506:SF6">
    <property type="entry name" value="HTH-TYPE TRANSCRIPTIONAL REPRESSOR NEMR"/>
    <property type="match status" value="1"/>
</dbReference>
<dbReference type="InterPro" id="IPR001647">
    <property type="entry name" value="HTH_TetR"/>
</dbReference>
<dbReference type="InterPro" id="IPR036271">
    <property type="entry name" value="Tet_transcr_reg_TetR-rel_C_sf"/>
</dbReference>
<dbReference type="PRINTS" id="PR00455">
    <property type="entry name" value="HTHTETR"/>
</dbReference>
<dbReference type="InterPro" id="IPR009057">
    <property type="entry name" value="Homeodomain-like_sf"/>
</dbReference>
<proteinExistence type="predicted"/>
<feature type="domain" description="HTH tetR-type" evidence="5">
    <location>
        <begin position="33"/>
        <end position="93"/>
    </location>
</feature>
<dbReference type="RefSeq" id="WP_408169824.1">
    <property type="nucleotide sequence ID" value="NZ_JAQQFR010000015.1"/>
</dbReference>
<keyword evidence="2 4" id="KW-0238">DNA-binding</keyword>
<dbReference type="Pfam" id="PF00440">
    <property type="entry name" value="TetR_N"/>
    <property type="match status" value="1"/>
</dbReference>
<protein>
    <submittedName>
        <fullName evidence="6">TetR/AcrR family transcriptional regulator</fullName>
    </submittedName>
</protein>
<accession>A0ABW8ZCD8</accession>
<dbReference type="SUPFAM" id="SSF46689">
    <property type="entry name" value="Homeodomain-like"/>
    <property type="match status" value="1"/>
</dbReference>
<evidence type="ECO:0000256" key="3">
    <source>
        <dbReference type="ARBA" id="ARBA00023163"/>
    </source>
</evidence>
<evidence type="ECO:0000259" key="5">
    <source>
        <dbReference type="PROSITE" id="PS50977"/>
    </source>
</evidence>
<evidence type="ECO:0000313" key="6">
    <source>
        <dbReference type="EMBL" id="MFL9880819.1"/>
    </source>
</evidence>
<dbReference type="Gene3D" id="1.10.357.10">
    <property type="entry name" value="Tetracycline Repressor, domain 2"/>
    <property type="match status" value="1"/>
</dbReference>
<organism evidence="6 7">
    <name type="scientific">Herbaspirillum rhizosphaerae</name>
    <dbReference type="NCBI Taxonomy" id="346179"/>
    <lineage>
        <taxon>Bacteria</taxon>
        <taxon>Pseudomonadati</taxon>
        <taxon>Pseudomonadota</taxon>
        <taxon>Betaproteobacteria</taxon>
        <taxon>Burkholderiales</taxon>
        <taxon>Oxalobacteraceae</taxon>
        <taxon>Herbaspirillum</taxon>
    </lineage>
</organism>
<name>A0ABW8ZCD8_9BURK</name>
<evidence type="ECO:0000256" key="2">
    <source>
        <dbReference type="ARBA" id="ARBA00023125"/>
    </source>
</evidence>
<dbReference type="PANTHER" id="PTHR47506">
    <property type="entry name" value="TRANSCRIPTIONAL REGULATORY PROTEIN"/>
    <property type="match status" value="1"/>
</dbReference>
<dbReference type="Proteomes" id="UP001629214">
    <property type="component" value="Unassembled WGS sequence"/>
</dbReference>
<keyword evidence="1" id="KW-0805">Transcription regulation</keyword>
<evidence type="ECO:0000256" key="4">
    <source>
        <dbReference type="PROSITE-ProRule" id="PRU00335"/>
    </source>
</evidence>
<dbReference type="PROSITE" id="PS50977">
    <property type="entry name" value="HTH_TETR_2"/>
    <property type="match status" value="1"/>
</dbReference>
<dbReference type="SUPFAM" id="SSF48498">
    <property type="entry name" value="Tetracyclin repressor-like, C-terminal domain"/>
    <property type="match status" value="1"/>
</dbReference>
<reference evidence="6 7" key="1">
    <citation type="journal article" date="2024" name="Chem. Sci.">
        <title>Discovery of megapolipeptins by genome mining of a Burkholderiales bacteria collection.</title>
        <authorList>
            <person name="Paulo B.S."/>
            <person name="Recchia M.J.J."/>
            <person name="Lee S."/>
            <person name="Fergusson C.H."/>
            <person name="Romanowski S.B."/>
            <person name="Hernandez A."/>
            <person name="Krull N."/>
            <person name="Liu D.Y."/>
            <person name="Cavanagh H."/>
            <person name="Bos A."/>
            <person name="Gray C.A."/>
            <person name="Murphy B.T."/>
            <person name="Linington R.G."/>
            <person name="Eustaquio A.S."/>
        </authorList>
    </citation>
    <scope>NUCLEOTIDE SEQUENCE [LARGE SCALE GENOMIC DNA]</scope>
    <source>
        <strain evidence="6 7">RL21-008-BIB-B</strain>
    </source>
</reference>